<feature type="compositionally biased region" description="Basic and acidic residues" evidence="1">
    <location>
        <begin position="26"/>
        <end position="41"/>
    </location>
</feature>
<dbReference type="Proteomes" id="UP000294360">
    <property type="component" value="Chromosome"/>
</dbReference>
<evidence type="ECO:0000313" key="2">
    <source>
        <dbReference type="EMBL" id="VFU10993.1"/>
    </source>
</evidence>
<feature type="region of interest" description="Disordered" evidence="1">
    <location>
        <begin position="1"/>
        <end position="62"/>
    </location>
</feature>
<dbReference type="KEGG" id="mtun:MTUNDRAET4_4112"/>
<sequence>MGAHGASLRASAGPARRKPPPPLLAARRDAEFDAPRMRNKPDAPPISGADGSAPNPGFFYASSGTSVENVLRTVAKLA</sequence>
<name>A0A4U8Z6S9_METTU</name>
<dbReference type="EMBL" id="LR536450">
    <property type="protein sequence ID" value="VFU10993.1"/>
    <property type="molecule type" value="Genomic_DNA"/>
</dbReference>
<proteinExistence type="predicted"/>
<gene>
    <name evidence="2" type="ORF">MTUNDRAET4_4112</name>
</gene>
<accession>A0A4U8Z6S9</accession>
<evidence type="ECO:0000256" key="1">
    <source>
        <dbReference type="SAM" id="MobiDB-lite"/>
    </source>
</evidence>
<protein>
    <submittedName>
        <fullName evidence="2">Uncharacterized protein</fullName>
    </submittedName>
</protein>
<reference evidence="2 3" key="1">
    <citation type="submission" date="2019-03" db="EMBL/GenBank/DDBJ databases">
        <authorList>
            <person name="Kox A.R. M."/>
        </authorList>
    </citation>
    <scope>NUCLEOTIDE SEQUENCE [LARGE SCALE GENOMIC DNA]</scope>
    <source>
        <strain evidence="2">MTUNDRAET4 annotated genome</strain>
    </source>
</reference>
<evidence type="ECO:0000313" key="3">
    <source>
        <dbReference type="Proteomes" id="UP000294360"/>
    </source>
</evidence>
<dbReference type="AlphaFoldDB" id="A0A4U8Z6S9"/>
<organism evidence="2 3">
    <name type="scientific">Methylocella tundrae</name>
    <dbReference type="NCBI Taxonomy" id="227605"/>
    <lineage>
        <taxon>Bacteria</taxon>
        <taxon>Pseudomonadati</taxon>
        <taxon>Pseudomonadota</taxon>
        <taxon>Alphaproteobacteria</taxon>
        <taxon>Hyphomicrobiales</taxon>
        <taxon>Beijerinckiaceae</taxon>
        <taxon>Methylocella</taxon>
    </lineage>
</organism>